<evidence type="ECO:0000256" key="4">
    <source>
        <dbReference type="ARBA" id="ARBA00004496"/>
    </source>
</evidence>
<dbReference type="PANTHER" id="PTHR46244:SF3">
    <property type="entry name" value="PHOSPHOENOLPYRUVATE-PROTEIN PHOSPHOTRANSFERASE"/>
    <property type="match status" value="1"/>
</dbReference>
<evidence type="ECO:0000259" key="18">
    <source>
        <dbReference type="Pfam" id="PF00391"/>
    </source>
</evidence>
<evidence type="ECO:0000259" key="19">
    <source>
        <dbReference type="Pfam" id="PF02896"/>
    </source>
</evidence>
<dbReference type="Gene3D" id="3.50.30.10">
    <property type="entry name" value="Phosphohistidine domain"/>
    <property type="match status" value="1"/>
</dbReference>
<comment type="function">
    <text evidence="3 17">General (non sugar-specific) component of the phosphoenolpyruvate-dependent sugar phosphotransferase system (sugar PTS). This major carbohydrate active-transport system catalyzes the phosphorylation of incoming sugar substrates concomitantly with their translocation across the cell membrane. Enzyme I transfers the phosphoryl group from phosphoenolpyruvate (PEP) to the phosphoryl carrier protein (HPr).</text>
</comment>
<comment type="catalytic activity">
    <reaction evidence="1 17">
        <text>L-histidyl-[protein] + phosphoenolpyruvate = N(pros)-phospho-L-histidyl-[protein] + pyruvate</text>
        <dbReference type="Rhea" id="RHEA:23880"/>
        <dbReference type="Rhea" id="RHEA-COMP:9745"/>
        <dbReference type="Rhea" id="RHEA-COMP:9746"/>
        <dbReference type="ChEBI" id="CHEBI:15361"/>
        <dbReference type="ChEBI" id="CHEBI:29979"/>
        <dbReference type="ChEBI" id="CHEBI:58702"/>
        <dbReference type="ChEBI" id="CHEBI:64837"/>
        <dbReference type="EC" id="2.7.3.9"/>
    </reaction>
</comment>
<evidence type="ECO:0000313" key="21">
    <source>
        <dbReference type="EMBL" id="GAA1753026.1"/>
    </source>
</evidence>
<dbReference type="InterPro" id="IPR024692">
    <property type="entry name" value="PTS_EI"/>
</dbReference>
<evidence type="ECO:0000256" key="1">
    <source>
        <dbReference type="ARBA" id="ARBA00000683"/>
    </source>
</evidence>
<feature type="domain" description="Phosphotransferase system enzyme I N-terminal" evidence="20">
    <location>
        <begin position="8"/>
        <end position="123"/>
    </location>
</feature>
<accession>A0ABP4WG43</accession>
<evidence type="ECO:0000256" key="7">
    <source>
        <dbReference type="ARBA" id="ARBA00016544"/>
    </source>
</evidence>
<keyword evidence="12 17" id="KW-0598">Phosphotransferase system</keyword>
<organism evidence="21 22">
    <name type="scientific">Nostocoides vanveenii</name>
    <dbReference type="NCBI Taxonomy" id="330835"/>
    <lineage>
        <taxon>Bacteria</taxon>
        <taxon>Bacillati</taxon>
        <taxon>Actinomycetota</taxon>
        <taxon>Actinomycetes</taxon>
        <taxon>Micrococcales</taxon>
        <taxon>Intrasporangiaceae</taxon>
        <taxon>Nostocoides</taxon>
    </lineage>
</organism>
<keyword evidence="13 17" id="KW-0479">Metal-binding</keyword>
<evidence type="ECO:0000256" key="14">
    <source>
        <dbReference type="ARBA" id="ARBA00022777"/>
    </source>
</evidence>
<dbReference type="NCBIfam" id="TIGR01417">
    <property type="entry name" value="PTS_I_fam"/>
    <property type="match status" value="1"/>
</dbReference>
<evidence type="ECO:0000256" key="2">
    <source>
        <dbReference type="ARBA" id="ARBA00001946"/>
    </source>
</evidence>
<dbReference type="Proteomes" id="UP001501475">
    <property type="component" value="Unassembled WGS sequence"/>
</dbReference>
<dbReference type="SUPFAM" id="SSF47831">
    <property type="entry name" value="Enzyme I of the PEP:sugar phosphotransferase system HPr-binding (sub)domain"/>
    <property type="match status" value="1"/>
</dbReference>
<gene>
    <name evidence="21" type="primary">ptsP</name>
    <name evidence="21" type="ORF">GCM10009810_11260</name>
</gene>
<feature type="domain" description="PEP-utilising enzyme C-terminal" evidence="19">
    <location>
        <begin position="252"/>
        <end position="519"/>
    </location>
</feature>
<dbReference type="SUPFAM" id="SSF52009">
    <property type="entry name" value="Phosphohistidine domain"/>
    <property type="match status" value="1"/>
</dbReference>
<evidence type="ECO:0000256" key="11">
    <source>
        <dbReference type="ARBA" id="ARBA00022679"/>
    </source>
</evidence>
<name>A0ABP4WG43_9MICO</name>
<sequence length="567" mass="57949">MGTETKVGIGVSPGTAYGPVVQVAPAVRPPVNEAPTTDAEAALAEVRAAFAAVAGELQTRAATADDTAQQILKATALIAKDKGLLKAATTHLAAGRGKATAIAAAVEEYAAQFEALGGYFAERVTDLRDVGARAVAAVLGVPAPGVPHLTEPSIIVAEDLAPAETATLNRALVAGIITQTGGRTSHTAILAAQMGIPAVVQVAGATAIPSGMLVAIDGDSGVVTIAPDPKLVAAQQERRRARAEALAASSGPGLTRDGHHVALLANIGGVEDAEAAGPQDLEGVGLFRTEFVFLSSDKAPTVAEQAEIYRRVFAPFGSRRVVVRTLDAGADKPLAFADLGPEENPALGRRGLRLSAERPELLDAQLEALAVAARDTGADVRVMAPMVATAEEADWFARRVRENGLPRAGVMIEVPGAALRSEHVLRDVDFGSLGTNDLAQYTMAADRMQGVLSDLLDPWQPAVLDVIAAACEGAARAGRPMGVCGEAGGDPLLALVLTGLGAGSLSMAPSKVAMVRYALSLHSLPDCQGLAAAARGARTAREALDAVRAAVHADLLALLDPTWAAPG</sequence>
<evidence type="ECO:0000256" key="8">
    <source>
        <dbReference type="ARBA" id="ARBA00022448"/>
    </source>
</evidence>
<dbReference type="Gene3D" id="1.10.274.10">
    <property type="entry name" value="PtsI, HPr-binding domain"/>
    <property type="match status" value="1"/>
</dbReference>
<dbReference type="PANTHER" id="PTHR46244">
    <property type="entry name" value="PHOSPHOENOLPYRUVATE-PROTEIN PHOSPHOTRANSFERASE"/>
    <property type="match status" value="1"/>
</dbReference>
<dbReference type="InterPro" id="IPR015813">
    <property type="entry name" value="Pyrv/PenolPyrv_kinase-like_dom"/>
</dbReference>
<dbReference type="Gene3D" id="3.20.20.60">
    <property type="entry name" value="Phosphoenolpyruvate-binding domains"/>
    <property type="match status" value="1"/>
</dbReference>
<evidence type="ECO:0000256" key="13">
    <source>
        <dbReference type="ARBA" id="ARBA00022723"/>
    </source>
</evidence>
<dbReference type="InterPro" id="IPR040442">
    <property type="entry name" value="Pyrv_kinase-like_dom_sf"/>
</dbReference>
<comment type="subcellular location">
    <subcellularLocation>
        <location evidence="4 17">Cytoplasm</location>
    </subcellularLocation>
</comment>
<dbReference type="Pfam" id="PF00391">
    <property type="entry name" value="PEP-utilizers"/>
    <property type="match status" value="1"/>
</dbReference>
<dbReference type="PRINTS" id="PR01736">
    <property type="entry name" value="PHPHTRNFRASE"/>
</dbReference>
<dbReference type="InterPro" id="IPR008279">
    <property type="entry name" value="PEP-util_enz_mobile_dom"/>
</dbReference>
<dbReference type="InterPro" id="IPR000121">
    <property type="entry name" value="PEP_util_C"/>
</dbReference>
<reference evidence="22" key="1">
    <citation type="journal article" date="2019" name="Int. J. Syst. Evol. Microbiol.">
        <title>The Global Catalogue of Microorganisms (GCM) 10K type strain sequencing project: providing services to taxonomists for standard genome sequencing and annotation.</title>
        <authorList>
            <consortium name="The Broad Institute Genomics Platform"/>
            <consortium name="The Broad Institute Genome Sequencing Center for Infectious Disease"/>
            <person name="Wu L."/>
            <person name="Ma J."/>
        </authorList>
    </citation>
    <scope>NUCLEOTIDE SEQUENCE [LARGE SCALE GENOMIC DNA]</scope>
    <source>
        <strain evidence="22">JCM 15591</strain>
    </source>
</reference>
<keyword evidence="15 17" id="KW-0460">Magnesium</keyword>
<evidence type="ECO:0000256" key="16">
    <source>
        <dbReference type="ARBA" id="ARBA00033235"/>
    </source>
</evidence>
<dbReference type="InterPro" id="IPR036618">
    <property type="entry name" value="PtsI_HPr-bd_sf"/>
</dbReference>
<dbReference type="SUPFAM" id="SSF51621">
    <property type="entry name" value="Phosphoenolpyruvate/pyruvate domain"/>
    <property type="match status" value="1"/>
</dbReference>
<evidence type="ECO:0000256" key="17">
    <source>
        <dbReference type="PIRNR" id="PIRNR000732"/>
    </source>
</evidence>
<keyword evidence="9 17" id="KW-0963">Cytoplasm</keyword>
<evidence type="ECO:0000259" key="20">
    <source>
        <dbReference type="Pfam" id="PF05524"/>
    </source>
</evidence>
<dbReference type="Pfam" id="PF02896">
    <property type="entry name" value="PEP-utilizers_C"/>
    <property type="match status" value="1"/>
</dbReference>
<keyword evidence="11 17" id="KW-0808">Transferase</keyword>
<evidence type="ECO:0000256" key="9">
    <source>
        <dbReference type="ARBA" id="ARBA00022490"/>
    </source>
</evidence>
<evidence type="ECO:0000256" key="15">
    <source>
        <dbReference type="ARBA" id="ARBA00022842"/>
    </source>
</evidence>
<keyword evidence="22" id="KW-1185">Reference proteome</keyword>
<evidence type="ECO:0000256" key="3">
    <source>
        <dbReference type="ARBA" id="ARBA00002728"/>
    </source>
</evidence>
<dbReference type="InterPro" id="IPR050499">
    <property type="entry name" value="PEP-utilizing_PTS_enzyme"/>
</dbReference>
<keyword evidence="8 17" id="KW-0813">Transport</keyword>
<dbReference type="EMBL" id="BAAAPN010000029">
    <property type="protein sequence ID" value="GAA1753026.1"/>
    <property type="molecule type" value="Genomic_DNA"/>
</dbReference>
<evidence type="ECO:0000256" key="5">
    <source>
        <dbReference type="ARBA" id="ARBA00007837"/>
    </source>
</evidence>
<comment type="similarity">
    <text evidence="5 17">Belongs to the PEP-utilizing enzyme family.</text>
</comment>
<comment type="caution">
    <text evidence="21">The sequence shown here is derived from an EMBL/GenBank/DDBJ whole genome shotgun (WGS) entry which is preliminary data.</text>
</comment>
<dbReference type="InterPro" id="IPR008731">
    <property type="entry name" value="PTS_EIN"/>
</dbReference>
<dbReference type="Pfam" id="PF05524">
    <property type="entry name" value="PEP-utilisers_N"/>
    <property type="match status" value="1"/>
</dbReference>
<dbReference type="InterPro" id="IPR006318">
    <property type="entry name" value="PTS_EI-like"/>
</dbReference>
<evidence type="ECO:0000313" key="22">
    <source>
        <dbReference type="Proteomes" id="UP001501475"/>
    </source>
</evidence>
<dbReference type="InterPro" id="IPR036637">
    <property type="entry name" value="Phosphohistidine_dom_sf"/>
</dbReference>
<evidence type="ECO:0000256" key="6">
    <source>
        <dbReference type="ARBA" id="ARBA00012232"/>
    </source>
</evidence>
<keyword evidence="14 17" id="KW-0418">Kinase</keyword>
<comment type="cofactor">
    <cofactor evidence="2 17">
        <name>Mg(2+)</name>
        <dbReference type="ChEBI" id="CHEBI:18420"/>
    </cofactor>
</comment>
<feature type="domain" description="PEP-utilising enzyme mobile" evidence="18">
    <location>
        <begin position="150"/>
        <end position="221"/>
    </location>
</feature>
<evidence type="ECO:0000256" key="10">
    <source>
        <dbReference type="ARBA" id="ARBA00022597"/>
    </source>
</evidence>
<protein>
    <recommendedName>
        <fullName evidence="7 17">Phosphoenolpyruvate-protein phosphotransferase</fullName>
        <ecNumber evidence="6 17">2.7.3.9</ecNumber>
    </recommendedName>
    <alternativeName>
        <fullName evidence="16 17">Phosphotransferase system, enzyme I</fullName>
    </alternativeName>
</protein>
<dbReference type="RefSeq" id="WP_344063322.1">
    <property type="nucleotide sequence ID" value="NZ_BAAAPN010000029.1"/>
</dbReference>
<proteinExistence type="inferred from homology"/>
<dbReference type="PIRSF" id="PIRSF000732">
    <property type="entry name" value="PTS_enzyme_I"/>
    <property type="match status" value="1"/>
</dbReference>
<keyword evidence="10 17" id="KW-0762">Sugar transport</keyword>
<evidence type="ECO:0000256" key="12">
    <source>
        <dbReference type="ARBA" id="ARBA00022683"/>
    </source>
</evidence>
<dbReference type="EC" id="2.7.3.9" evidence="6 17"/>